<evidence type="ECO:0000313" key="1">
    <source>
        <dbReference type="EMBL" id="EGC01719.1"/>
    </source>
</evidence>
<protein>
    <recommendedName>
        <fullName evidence="3">2-hydroxyglutaryl-CoA dehydratase</fullName>
    </recommendedName>
</protein>
<dbReference type="PANTHER" id="PTHR32329">
    <property type="entry name" value="BIFUNCTIONAL PROTEIN [INCLUDES 2-HYDROXYACYL-COA DEHYDRATASE (N-TER) AND ITS ACTIVATOR DOMAIN (C_TERM)-RELATED"/>
    <property type="match status" value="1"/>
</dbReference>
<gene>
    <name evidence="1" type="ORF">CUS_7851</name>
</gene>
<comment type="caution">
    <text evidence="1">The sequence shown here is derived from an EMBL/GenBank/DDBJ whole genome shotgun (WGS) entry which is preliminary data.</text>
</comment>
<keyword evidence="2" id="KW-1185">Reference proteome</keyword>
<dbReference type="Proteomes" id="UP000004259">
    <property type="component" value="Unassembled WGS sequence"/>
</dbReference>
<sequence>MSETTNTCNIPHSGSDRVKKSYFDKSKKADYLVLVPDMLPIHFKLIMAIYEQYGYRMELLQTSTRSVIDEGLKNVHNDTCYPALLVIGQFLDALNSGKYDPDHTALLISQTGGGCRASNYIHLLRKALSSTYPQVPVLSLNFSGLEKDASIEVSPTIALKLIYAVLYGDMLMLLYNQCKPYEITENSTDELLARWQHRLGKLFHTKRDYMSTARIYRAMLKDFAALPRTKVKKPKVGIVGEIYVKYSPLANNHLNEFLLSEGCEPNVPGLLDFVMYCASDAVNDSKLYNNRSKKTLIYGIGYDVLYKFQKQQIKIINEHGVFQPPHDFEHLRACADKYINQGVKMGEGWLITAEMAALAETGTKNIICTQPFGCLPNHIVAKGSARVIKKAYPDANIVAIDYDPGATKVNQENRIKLMLANAVI</sequence>
<accession>E9SFQ2</accession>
<dbReference type="InterPro" id="IPR051805">
    <property type="entry name" value="Dehydratase_Activator_Redct"/>
</dbReference>
<dbReference type="AlphaFoldDB" id="E9SFQ2"/>
<dbReference type="eggNOG" id="COG3581">
    <property type="taxonomic scope" value="Bacteria"/>
</dbReference>
<evidence type="ECO:0000313" key="2">
    <source>
        <dbReference type="Proteomes" id="UP000004259"/>
    </source>
</evidence>
<dbReference type="OrthoDB" id="9802715at2"/>
<name>E9SFQ2_RUMAL</name>
<reference evidence="1 2" key="1">
    <citation type="submission" date="2011-02" db="EMBL/GenBank/DDBJ databases">
        <authorList>
            <person name="Nelson K.E."/>
            <person name="Sutton G."/>
            <person name="Torralba M."/>
            <person name="Durkin S."/>
            <person name="Harkins D."/>
            <person name="Montgomery R."/>
            <person name="Ziemer C."/>
            <person name="Klaassens E."/>
            <person name="Ocuiv P."/>
            <person name="Morrison M."/>
        </authorList>
    </citation>
    <scope>NUCLEOTIDE SEQUENCE [LARGE SCALE GENOMIC DNA]</scope>
    <source>
        <strain evidence="1 2">8</strain>
    </source>
</reference>
<proteinExistence type="predicted"/>
<dbReference type="PANTHER" id="PTHR32329:SF4">
    <property type="entry name" value="ACTIVATOR OF 2-HYDROXYACYL-COA DEHYDRATASE"/>
    <property type="match status" value="1"/>
</dbReference>
<dbReference type="EMBL" id="ADKM02000122">
    <property type="protein sequence ID" value="EGC01719.1"/>
    <property type="molecule type" value="Genomic_DNA"/>
</dbReference>
<evidence type="ECO:0008006" key="3">
    <source>
        <dbReference type="Google" id="ProtNLM"/>
    </source>
</evidence>
<dbReference type="STRING" id="246199.CUS_7851"/>
<dbReference type="RefSeq" id="WP_002851960.1">
    <property type="nucleotide sequence ID" value="NZ_ADKM02000122.1"/>
</dbReference>
<organism evidence="1 2">
    <name type="scientific">Ruminococcus albus 8</name>
    <dbReference type="NCBI Taxonomy" id="246199"/>
    <lineage>
        <taxon>Bacteria</taxon>
        <taxon>Bacillati</taxon>
        <taxon>Bacillota</taxon>
        <taxon>Clostridia</taxon>
        <taxon>Eubacteriales</taxon>
        <taxon>Oscillospiraceae</taxon>
        <taxon>Ruminococcus</taxon>
    </lineage>
</organism>